<accession>A0A1I0BWA6</accession>
<keyword evidence="3" id="KW-1185">Reference proteome</keyword>
<proteinExistence type="predicted"/>
<dbReference type="AlphaFoldDB" id="A0A1I0BWA6"/>
<dbReference type="eggNOG" id="ENOG502Z9F9">
    <property type="taxonomic scope" value="Bacteria"/>
</dbReference>
<feature type="region of interest" description="Disordered" evidence="1">
    <location>
        <begin position="389"/>
        <end position="417"/>
    </location>
</feature>
<protein>
    <submittedName>
        <fullName evidence="2">Uncharacterized nucleotidyltransferase</fullName>
    </submittedName>
</protein>
<dbReference type="InterPro" id="IPR039498">
    <property type="entry name" value="NTP_transf_5"/>
</dbReference>
<evidence type="ECO:0000313" key="2">
    <source>
        <dbReference type="EMBL" id="SET10639.1"/>
    </source>
</evidence>
<dbReference type="EMBL" id="FOIL01000005">
    <property type="protein sequence ID" value="SET10639.1"/>
    <property type="molecule type" value="Genomic_DNA"/>
</dbReference>
<dbReference type="GO" id="GO:0016740">
    <property type="term" value="F:transferase activity"/>
    <property type="evidence" value="ECO:0007669"/>
    <property type="project" value="UniProtKB-KW"/>
</dbReference>
<name>A0A1I0BWA6_9FIRM</name>
<evidence type="ECO:0000313" key="3">
    <source>
        <dbReference type="Proteomes" id="UP000199820"/>
    </source>
</evidence>
<dbReference type="Proteomes" id="UP000199820">
    <property type="component" value="Unassembled WGS sequence"/>
</dbReference>
<sequence>MNQNIFEGKLIVTMVGNTLRQGDFHPITQGQDWERLFRIADYHRVAGLIYLFLLGSPIELPDSWRSKFFDRYQDALRHTSSYENEESEILNLLNRRGVKATILGSSYIKKLYAIPETAGITALRLLLDDNSYAVAKGFLIDMGYSLEKSFRGAGDRLISENGFAVELYYKIPFFTKNYQRAMTKVLNDAYVIEEMPNIKRLIREGVYAFMAAEMVWKYCTDELNFRCMMDVWLFEQTYRREMNQRIVAQYLHQFRIEDVVNRLLTISSMWFGRNRESEMSESDLIIYDAMEKKIFTSGVDGQEKIAEAAEIRLEIQRYLNMEEEVERSSAIRHWFHDMAVAVMDMIYWVVPPYQEMCLIYPKLEQMPYLLPGAWVLRGLQMLFPSLKKSKKKNGENPAEGSVKPETKSAPENTEKPQ</sequence>
<gene>
    <name evidence="2" type="ORF">SAMN04487771_100540</name>
</gene>
<feature type="compositionally biased region" description="Basic and acidic residues" evidence="1">
    <location>
        <begin position="402"/>
        <end position="417"/>
    </location>
</feature>
<dbReference type="RefSeq" id="WP_074648601.1">
    <property type="nucleotide sequence ID" value="NZ_FOIL01000005.1"/>
</dbReference>
<dbReference type="Pfam" id="PF14907">
    <property type="entry name" value="NTP_transf_5"/>
    <property type="match status" value="1"/>
</dbReference>
<keyword evidence="2" id="KW-0808">Transferase</keyword>
<reference evidence="2 3" key="1">
    <citation type="submission" date="2016-10" db="EMBL/GenBank/DDBJ databases">
        <authorList>
            <person name="de Groot N.N."/>
        </authorList>
    </citation>
    <scope>NUCLEOTIDE SEQUENCE [LARGE SCALE GENOMIC DNA]</scope>
    <source>
        <strain evidence="2 3">KH1P1</strain>
    </source>
</reference>
<dbReference type="OrthoDB" id="1886130at2"/>
<evidence type="ECO:0000256" key="1">
    <source>
        <dbReference type="SAM" id="MobiDB-lite"/>
    </source>
</evidence>
<organism evidence="2 3">
    <name type="scientific">[Clostridium] aminophilum</name>
    <dbReference type="NCBI Taxonomy" id="1526"/>
    <lineage>
        <taxon>Bacteria</taxon>
        <taxon>Bacillati</taxon>
        <taxon>Bacillota</taxon>
        <taxon>Clostridia</taxon>
        <taxon>Lachnospirales</taxon>
        <taxon>Lachnospiraceae</taxon>
    </lineage>
</organism>
<dbReference type="STRING" id="1526.SAMN02910262_00854"/>